<proteinExistence type="inferred from homology"/>
<organism evidence="3 4">
    <name type="scientific">Anaerocolumna jejuensis DSM 15929</name>
    <dbReference type="NCBI Taxonomy" id="1121322"/>
    <lineage>
        <taxon>Bacteria</taxon>
        <taxon>Bacillati</taxon>
        <taxon>Bacillota</taxon>
        <taxon>Clostridia</taxon>
        <taxon>Lachnospirales</taxon>
        <taxon>Lachnospiraceae</taxon>
        <taxon>Anaerocolumna</taxon>
    </lineage>
</organism>
<dbReference type="InterPro" id="IPR010310">
    <property type="entry name" value="T7SS_ESAT-6-like"/>
</dbReference>
<comment type="similarity">
    <text evidence="1">Belongs to the WXG100 family.</text>
</comment>
<evidence type="ECO:0000313" key="4">
    <source>
        <dbReference type="Proteomes" id="UP000184386"/>
    </source>
</evidence>
<dbReference type="OrthoDB" id="2067030at2"/>
<feature type="coiled-coil region" evidence="2">
    <location>
        <begin position="2"/>
        <end position="29"/>
    </location>
</feature>
<dbReference type="Pfam" id="PF06013">
    <property type="entry name" value="WXG100"/>
    <property type="match status" value="1"/>
</dbReference>
<protein>
    <recommendedName>
        <fullName evidence="1">ESAT-6-like protein</fullName>
    </recommendedName>
</protein>
<dbReference type="RefSeq" id="WP_073277526.1">
    <property type="nucleotide sequence ID" value="NZ_FRAC01000015.1"/>
</dbReference>
<evidence type="ECO:0000256" key="2">
    <source>
        <dbReference type="SAM" id="Coils"/>
    </source>
</evidence>
<dbReference type="STRING" id="1121322.SAMN02745136_03112"/>
<dbReference type="NCBIfam" id="TIGR03930">
    <property type="entry name" value="WXG100_ESAT6"/>
    <property type="match status" value="1"/>
</dbReference>
<reference evidence="3 4" key="1">
    <citation type="submission" date="2016-11" db="EMBL/GenBank/DDBJ databases">
        <authorList>
            <person name="Jaros S."/>
            <person name="Januszkiewicz K."/>
            <person name="Wedrychowicz H."/>
        </authorList>
    </citation>
    <scope>NUCLEOTIDE SEQUENCE [LARGE SCALE GENOMIC DNA]</scope>
    <source>
        <strain evidence="3 4">DSM 15929</strain>
    </source>
</reference>
<dbReference type="AlphaFoldDB" id="A0A1M6UJB2"/>
<accession>A0A1M6UJB2</accession>
<evidence type="ECO:0000313" key="3">
    <source>
        <dbReference type="EMBL" id="SHK69267.1"/>
    </source>
</evidence>
<dbReference type="InterPro" id="IPR036689">
    <property type="entry name" value="ESAT-6-like_sf"/>
</dbReference>
<evidence type="ECO:0000256" key="1">
    <source>
        <dbReference type="RuleBase" id="RU362001"/>
    </source>
</evidence>
<gene>
    <name evidence="3" type="ORF">SAMN02745136_03112</name>
</gene>
<name>A0A1M6UJB2_9FIRM</name>
<keyword evidence="2" id="KW-0175">Coiled coil</keyword>
<keyword evidence="4" id="KW-1185">Reference proteome</keyword>
<sequence length="95" mass="11139">MLKVNEESLKKAKATYQEQSQRMRDLKTKLSTAVNGIKEGWDSSAGDEFFKKYDNEWEKNITDYIEVIQHMSDNINIADNKYQTVFDTADKIKLR</sequence>
<dbReference type="Proteomes" id="UP000184386">
    <property type="component" value="Unassembled WGS sequence"/>
</dbReference>
<dbReference type="EMBL" id="FRAC01000015">
    <property type="protein sequence ID" value="SHK69267.1"/>
    <property type="molecule type" value="Genomic_DNA"/>
</dbReference>
<dbReference type="Gene3D" id="1.10.287.1060">
    <property type="entry name" value="ESAT-6-like"/>
    <property type="match status" value="1"/>
</dbReference>
<dbReference type="SUPFAM" id="SSF140453">
    <property type="entry name" value="EsxAB dimer-like"/>
    <property type="match status" value="1"/>
</dbReference>